<dbReference type="PROSITE" id="PS51321">
    <property type="entry name" value="TFIIS_CENTRAL"/>
    <property type="match status" value="1"/>
</dbReference>
<feature type="domain" description="TFIIS central" evidence="10">
    <location>
        <begin position="263"/>
        <end position="386"/>
    </location>
</feature>
<gene>
    <name evidence="11" type="ORF">POTOM_052085</name>
</gene>
<dbReference type="PANTHER" id="PTHR11477:SF0">
    <property type="entry name" value="IP08861P-RELATED"/>
    <property type="match status" value="1"/>
</dbReference>
<evidence type="ECO:0000256" key="5">
    <source>
        <dbReference type="ARBA" id="ARBA00023242"/>
    </source>
</evidence>
<dbReference type="InterPro" id="IPR006289">
    <property type="entry name" value="TFSII"/>
</dbReference>
<dbReference type="InterPro" id="IPR001222">
    <property type="entry name" value="Znf_TFIIS"/>
</dbReference>
<dbReference type="Pfam" id="PF01096">
    <property type="entry name" value="Zn_ribbon_TFIIS"/>
    <property type="match status" value="1"/>
</dbReference>
<evidence type="ECO:0000256" key="7">
    <source>
        <dbReference type="PROSITE-ProRule" id="PRU00649"/>
    </source>
</evidence>
<dbReference type="NCBIfam" id="TIGR01385">
    <property type="entry name" value="TFSII"/>
    <property type="match status" value="1"/>
</dbReference>
<dbReference type="GO" id="GO:0003676">
    <property type="term" value="F:nucleic acid binding"/>
    <property type="evidence" value="ECO:0007669"/>
    <property type="project" value="InterPro"/>
</dbReference>
<dbReference type="InterPro" id="IPR017923">
    <property type="entry name" value="TFIIS_N"/>
</dbReference>
<evidence type="ECO:0000256" key="3">
    <source>
        <dbReference type="ARBA" id="ARBA00022771"/>
    </source>
</evidence>
<keyword evidence="12" id="KW-1185">Reference proteome</keyword>
<keyword evidence="4" id="KW-0862">Zinc</keyword>
<dbReference type="PANTHER" id="PTHR11477">
    <property type="entry name" value="TRANSCRIPTION FACTOR S-II ZINC FINGER DOMAIN-CONTAINING PROTEIN"/>
    <property type="match status" value="1"/>
</dbReference>
<evidence type="ECO:0000313" key="11">
    <source>
        <dbReference type="EMBL" id="KAG6745420.1"/>
    </source>
</evidence>
<evidence type="ECO:0000259" key="9">
    <source>
        <dbReference type="PROSITE" id="PS51319"/>
    </source>
</evidence>
<evidence type="ECO:0000313" key="12">
    <source>
        <dbReference type="Proteomes" id="UP000886885"/>
    </source>
</evidence>
<evidence type="ECO:0000256" key="2">
    <source>
        <dbReference type="ARBA" id="ARBA00022723"/>
    </source>
</evidence>
<dbReference type="GO" id="GO:0008270">
    <property type="term" value="F:zinc ion binding"/>
    <property type="evidence" value="ECO:0007669"/>
    <property type="project" value="UniProtKB-KW"/>
</dbReference>
<organism evidence="11 12">
    <name type="scientific">Populus tomentosa</name>
    <name type="common">Chinese white poplar</name>
    <dbReference type="NCBI Taxonomy" id="118781"/>
    <lineage>
        <taxon>Eukaryota</taxon>
        <taxon>Viridiplantae</taxon>
        <taxon>Streptophyta</taxon>
        <taxon>Embryophyta</taxon>
        <taxon>Tracheophyta</taxon>
        <taxon>Spermatophyta</taxon>
        <taxon>Magnoliopsida</taxon>
        <taxon>eudicotyledons</taxon>
        <taxon>Gunneridae</taxon>
        <taxon>Pentapetalae</taxon>
        <taxon>rosids</taxon>
        <taxon>fabids</taxon>
        <taxon>Malpighiales</taxon>
        <taxon>Salicaceae</taxon>
        <taxon>Saliceae</taxon>
        <taxon>Populus</taxon>
    </lineage>
</organism>
<dbReference type="GO" id="GO:0005634">
    <property type="term" value="C:nucleus"/>
    <property type="evidence" value="ECO:0007669"/>
    <property type="project" value="UniProtKB-SubCell"/>
</dbReference>
<name>A0A8X7YHM0_POPTO</name>
<keyword evidence="2" id="KW-0479">Metal-binding</keyword>
<dbReference type="Proteomes" id="UP000886885">
    <property type="component" value="Chromosome 16A"/>
</dbReference>
<dbReference type="SMART" id="SM00510">
    <property type="entry name" value="TFS2M"/>
    <property type="match status" value="1"/>
</dbReference>
<keyword evidence="5 7" id="KW-0539">Nucleus</keyword>
<evidence type="ECO:0000256" key="1">
    <source>
        <dbReference type="ARBA" id="ARBA00004123"/>
    </source>
</evidence>
<evidence type="ECO:0000259" key="10">
    <source>
        <dbReference type="PROSITE" id="PS51321"/>
    </source>
</evidence>
<evidence type="ECO:0000259" key="8">
    <source>
        <dbReference type="PROSITE" id="PS51133"/>
    </source>
</evidence>
<dbReference type="InterPro" id="IPR003618">
    <property type="entry name" value="TFIIS_cen_dom"/>
</dbReference>
<evidence type="ECO:0000256" key="4">
    <source>
        <dbReference type="ARBA" id="ARBA00022833"/>
    </source>
</evidence>
<dbReference type="AlphaFoldDB" id="A0A8X7YHM0"/>
<dbReference type="FunFam" id="2.20.25.10:FF:000001">
    <property type="entry name" value="Probable Transcription elongation factor S-II"/>
    <property type="match status" value="1"/>
</dbReference>
<comment type="caution">
    <text evidence="11">The sequence shown here is derived from an EMBL/GenBank/DDBJ whole genome shotgun (WGS) entry which is preliminary data.</text>
</comment>
<dbReference type="GO" id="GO:0006368">
    <property type="term" value="P:transcription elongation by RNA polymerase II"/>
    <property type="evidence" value="ECO:0007669"/>
    <property type="project" value="InterPro"/>
</dbReference>
<protein>
    <submittedName>
        <fullName evidence="11">Uncharacterized protein</fullName>
    </submittedName>
</protein>
<dbReference type="PROSITE" id="PS51133">
    <property type="entry name" value="ZF_TFIIS_2"/>
    <property type="match status" value="1"/>
</dbReference>
<accession>A0A8X7YHM0</accession>
<reference evidence="11" key="1">
    <citation type="journal article" date="2020" name="bioRxiv">
        <title>Hybrid origin of Populus tomentosa Carr. identified through genome sequencing and phylogenomic analysis.</title>
        <authorList>
            <person name="An X."/>
            <person name="Gao K."/>
            <person name="Chen Z."/>
            <person name="Li J."/>
            <person name="Yang X."/>
            <person name="Yang X."/>
            <person name="Zhou J."/>
            <person name="Guo T."/>
            <person name="Zhao T."/>
            <person name="Huang S."/>
            <person name="Miao D."/>
            <person name="Khan W.U."/>
            <person name="Rao P."/>
            <person name="Ye M."/>
            <person name="Lei B."/>
            <person name="Liao W."/>
            <person name="Wang J."/>
            <person name="Ji L."/>
            <person name="Li Y."/>
            <person name="Guo B."/>
            <person name="Mustafa N.S."/>
            <person name="Li S."/>
            <person name="Yun Q."/>
            <person name="Keller S.R."/>
            <person name="Mao J."/>
            <person name="Zhang R."/>
            <person name="Strauss S.H."/>
        </authorList>
    </citation>
    <scope>NUCLEOTIDE SEQUENCE</scope>
    <source>
        <strain evidence="11">GM15</strain>
        <tissue evidence="11">Leaf</tissue>
    </source>
</reference>
<dbReference type="SMART" id="SM00440">
    <property type="entry name" value="ZnF_C2C2"/>
    <property type="match status" value="1"/>
</dbReference>
<dbReference type="InterPro" id="IPR035100">
    <property type="entry name" value="TF_IIS-typ"/>
</dbReference>
<dbReference type="PROSITE" id="PS00466">
    <property type="entry name" value="ZF_TFIIS_1"/>
    <property type="match status" value="1"/>
</dbReference>
<feature type="domain" description="TFIIS N-terminal" evidence="9">
    <location>
        <begin position="10"/>
        <end position="170"/>
    </location>
</feature>
<dbReference type="PROSITE" id="PS51319">
    <property type="entry name" value="TFIIS_N"/>
    <property type="match status" value="1"/>
</dbReference>
<proteinExistence type="predicted"/>
<dbReference type="Pfam" id="PF07500">
    <property type="entry name" value="TFIIS_M"/>
    <property type="match status" value="1"/>
</dbReference>
<sequence length="431" mass="48480">MERELVELFDKAKKAADASLNDDTSSSGPEVSRCVDSLKQLRKFKVTSEILVSTQVSALVSNVFGTFPAQYDLLSSFTVIALSSFVRLYSGVVDQVIKYGMDSFDALPAHQIMLNCRIFWTYFGCSLSLLWRSGHRVGKKLRPLAKHPKDKIKAVASDLLETWKKIVIDETMRKQNGSIDNNSSVTAEVSKSASVKVEKLQKTSMIKVSTSETVKVEKMDQDKTVKVVKTCQEEIQTSSVKKPSQAPTGPPKLKTLVRCNDALRDKIRELLAEALSKVASEADEDIRDEVEACDPIRVAVSVESALFENLGRSNGAQKLKYRSIMFNIKDQKNPDLRRKVLLGQVQPQRLVTMPPEEMASEQRKRENNQIKEKALFDCERGGQAEATTDQFKCGRCGQRKCTYYQMQTRSADEPMTTYVTCVNCNNHWKFC</sequence>
<comment type="subcellular location">
    <subcellularLocation>
        <location evidence="1 7">Nucleus</location>
    </subcellularLocation>
</comment>
<dbReference type="PIRSF" id="PIRSF006704">
    <property type="entry name" value="TF_IIS"/>
    <property type="match status" value="1"/>
</dbReference>
<dbReference type="CDD" id="cd13749">
    <property type="entry name" value="Zn-ribbon_TFIIS"/>
    <property type="match status" value="1"/>
</dbReference>
<evidence type="ECO:0000256" key="6">
    <source>
        <dbReference type="PROSITE-ProRule" id="PRU00472"/>
    </source>
</evidence>
<keyword evidence="3 6" id="KW-0863">Zinc-finger</keyword>
<dbReference type="OrthoDB" id="44867at2759"/>
<feature type="domain" description="TFIIS-type" evidence="8">
    <location>
        <begin position="389"/>
        <end position="429"/>
    </location>
</feature>
<dbReference type="EMBL" id="JAAWWB010000031">
    <property type="protein sequence ID" value="KAG6745420.1"/>
    <property type="molecule type" value="Genomic_DNA"/>
</dbReference>